<evidence type="ECO:0000313" key="1">
    <source>
        <dbReference type="EMBL" id="KAJ8923251.1"/>
    </source>
</evidence>
<sequence>MVSIIKLLCHVVVIFRLKFRCRGLRSASGWFRLRVGFELFRIQTQFVSKRVAKFANTINLLGCAGPDSLDRAYQDISHGKGPRICTYINDPIIHPKYQLYNPLFILLSCTQSCSLQRCISAVEKSPGVENSTKYSEMLHPPSAINFNNKNEIMADMTRVYASKEKDIITKPRPIINLNQLE</sequence>
<name>A0AAV8W9K2_9CUCU</name>
<evidence type="ECO:0000313" key="2">
    <source>
        <dbReference type="Proteomes" id="UP001159042"/>
    </source>
</evidence>
<accession>A0AAV8W9K2</accession>
<keyword evidence="2" id="KW-1185">Reference proteome</keyword>
<dbReference type="Proteomes" id="UP001159042">
    <property type="component" value="Unassembled WGS sequence"/>
</dbReference>
<organism evidence="1 2">
    <name type="scientific">Exocentrus adspersus</name>
    <dbReference type="NCBI Taxonomy" id="1586481"/>
    <lineage>
        <taxon>Eukaryota</taxon>
        <taxon>Metazoa</taxon>
        <taxon>Ecdysozoa</taxon>
        <taxon>Arthropoda</taxon>
        <taxon>Hexapoda</taxon>
        <taxon>Insecta</taxon>
        <taxon>Pterygota</taxon>
        <taxon>Neoptera</taxon>
        <taxon>Endopterygota</taxon>
        <taxon>Coleoptera</taxon>
        <taxon>Polyphaga</taxon>
        <taxon>Cucujiformia</taxon>
        <taxon>Chrysomeloidea</taxon>
        <taxon>Cerambycidae</taxon>
        <taxon>Lamiinae</taxon>
        <taxon>Acanthocinini</taxon>
        <taxon>Exocentrus</taxon>
    </lineage>
</organism>
<proteinExistence type="predicted"/>
<reference evidence="1 2" key="1">
    <citation type="journal article" date="2023" name="Insect Mol. Biol.">
        <title>Genome sequencing provides insights into the evolution of gene families encoding plant cell wall-degrading enzymes in longhorned beetles.</title>
        <authorList>
            <person name="Shin N.R."/>
            <person name="Okamura Y."/>
            <person name="Kirsch R."/>
            <person name="Pauchet Y."/>
        </authorList>
    </citation>
    <scope>NUCLEOTIDE SEQUENCE [LARGE SCALE GENOMIC DNA]</scope>
    <source>
        <strain evidence="1">EAD_L_NR</strain>
    </source>
</reference>
<protein>
    <submittedName>
        <fullName evidence="1">Uncharacterized protein</fullName>
    </submittedName>
</protein>
<dbReference type="AlphaFoldDB" id="A0AAV8W9K2"/>
<comment type="caution">
    <text evidence="1">The sequence shown here is derived from an EMBL/GenBank/DDBJ whole genome shotgun (WGS) entry which is preliminary data.</text>
</comment>
<gene>
    <name evidence="1" type="ORF">NQ315_001807</name>
</gene>
<dbReference type="EMBL" id="JANEYG010000005">
    <property type="protein sequence ID" value="KAJ8923251.1"/>
    <property type="molecule type" value="Genomic_DNA"/>
</dbReference>